<name>A0A382F6Y6_9ZZZZ</name>
<sequence length="306" mass="32992">LNIDIDLQGDGGCCNYVTGGFNSNSTSSLKIKIDGSGTGNRVELDYDYTGLSTYHHVDVDIDGGSSNAIYFDDGDADHSNTSLEIDIEGSSNTIYPTIGGTQQTAKIFIDGDSNMVYSWLHGTGSYATGQTSLASLNADQYNSYIYITGNSNYIRSRVKNTSKTRLIVTGDSNKITEYADRDDWLLNGDGTIYIDVNGDNNLIGAKIQGYAANGSSVITIDLDGDDAQIDVNQHGGGNTAEIKVYGSSSYDFVLDLHQSANHTFIFCFNRAHQNANYSGDFDSQNNHSESWNSSTIYSTGSSADCI</sequence>
<feature type="non-terminal residue" evidence="1">
    <location>
        <position position="1"/>
    </location>
</feature>
<reference evidence="1" key="1">
    <citation type="submission" date="2018-05" db="EMBL/GenBank/DDBJ databases">
        <authorList>
            <person name="Lanie J.A."/>
            <person name="Ng W.-L."/>
            <person name="Kazmierczak K.M."/>
            <person name="Andrzejewski T.M."/>
            <person name="Davidsen T.M."/>
            <person name="Wayne K.J."/>
            <person name="Tettelin H."/>
            <person name="Glass J.I."/>
            <person name="Rusch D."/>
            <person name="Podicherti R."/>
            <person name="Tsui H.-C.T."/>
            <person name="Winkler M.E."/>
        </authorList>
    </citation>
    <scope>NUCLEOTIDE SEQUENCE</scope>
</reference>
<organism evidence="1">
    <name type="scientific">marine metagenome</name>
    <dbReference type="NCBI Taxonomy" id="408172"/>
    <lineage>
        <taxon>unclassified sequences</taxon>
        <taxon>metagenomes</taxon>
        <taxon>ecological metagenomes</taxon>
    </lineage>
</organism>
<protein>
    <submittedName>
        <fullName evidence="1">Uncharacterized protein</fullName>
    </submittedName>
</protein>
<dbReference type="EMBL" id="UINC01048370">
    <property type="protein sequence ID" value="SVB58816.1"/>
    <property type="molecule type" value="Genomic_DNA"/>
</dbReference>
<evidence type="ECO:0000313" key="1">
    <source>
        <dbReference type="EMBL" id="SVB58816.1"/>
    </source>
</evidence>
<accession>A0A382F6Y6</accession>
<dbReference type="AlphaFoldDB" id="A0A382F6Y6"/>
<gene>
    <name evidence="1" type="ORF">METZ01_LOCUS211670</name>
</gene>
<proteinExistence type="predicted"/>